<organism evidence="1 2">
    <name type="scientific">Bipolaris victoriae (strain FI3)</name>
    <name type="common">Victoria blight of oats agent</name>
    <name type="synonym">Cochliobolus victoriae</name>
    <dbReference type="NCBI Taxonomy" id="930091"/>
    <lineage>
        <taxon>Eukaryota</taxon>
        <taxon>Fungi</taxon>
        <taxon>Dikarya</taxon>
        <taxon>Ascomycota</taxon>
        <taxon>Pezizomycotina</taxon>
        <taxon>Dothideomycetes</taxon>
        <taxon>Pleosporomycetidae</taxon>
        <taxon>Pleosporales</taxon>
        <taxon>Pleosporineae</taxon>
        <taxon>Pleosporaceae</taxon>
        <taxon>Bipolaris</taxon>
    </lineage>
</organism>
<dbReference type="HOGENOM" id="CLU_090390_0_0_1"/>
<dbReference type="GeneID" id="26257805"/>
<name>W7E2K8_BIPV3</name>
<protein>
    <submittedName>
        <fullName evidence="1">Uncharacterized protein</fullName>
    </submittedName>
</protein>
<dbReference type="RefSeq" id="XP_014550924.1">
    <property type="nucleotide sequence ID" value="XM_014695438.1"/>
</dbReference>
<dbReference type="EMBL" id="KI968852">
    <property type="protein sequence ID" value="EUN21349.1"/>
    <property type="molecule type" value="Genomic_DNA"/>
</dbReference>
<evidence type="ECO:0000313" key="1">
    <source>
        <dbReference type="EMBL" id="EUN21349.1"/>
    </source>
</evidence>
<dbReference type="AlphaFoldDB" id="W7E2K8"/>
<proteinExistence type="predicted"/>
<accession>W7E2K8</accession>
<sequence>SSLTPSNCVGEITSFPNCDAVTRITKQHCKSEFRQCGLTTTYDSKFDSFLTEWHATCDEYLSAPITTPSVAEPTATAQQDVCVSLAESCDRWSRGASTCRVSTSNGPVVTSCLCSKSMLSLASACEIDGSRLCLFSSADVTQLWEYQNC</sequence>
<gene>
    <name evidence="1" type="ORF">COCVIDRAFT_71611</name>
</gene>
<feature type="non-terminal residue" evidence="1">
    <location>
        <position position="149"/>
    </location>
</feature>
<evidence type="ECO:0000313" key="2">
    <source>
        <dbReference type="Proteomes" id="UP000054337"/>
    </source>
</evidence>
<dbReference type="Proteomes" id="UP000054337">
    <property type="component" value="Unassembled WGS sequence"/>
</dbReference>
<feature type="non-terminal residue" evidence="1">
    <location>
        <position position="1"/>
    </location>
</feature>
<reference evidence="1 2" key="1">
    <citation type="journal article" date="2013" name="PLoS Genet.">
        <title>Comparative genome structure, secondary metabolite, and effector coding capacity across Cochliobolus pathogens.</title>
        <authorList>
            <person name="Condon B.J."/>
            <person name="Leng Y."/>
            <person name="Wu D."/>
            <person name="Bushley K.E."/>
            <person name="Ohm R.A."/>
            <person name="Otillar R."/>
            <person name="Martin J."/>
            <person name="Schackwitz W."/>
            <person name="Grimwood J."/>
            <person name="MohdZainudin N."/>
            <person name="Xue C."/>
            <person name="Wang R."/>
            <person name="Manning V.A."/>
            <person name="Dhillon B."/>
            <person name="Tu Z.J."/>
            <person name="Steffenson B.J."/>
            <person name="Salamov A."/>
            <person name="Sun H."/>
            <person name="Lowry S."/>
            <person name="LaButti K."/>
            <person name="Han J."/>
            <person name="Copeland A."/>
            <person name="Lindquist E."/>
            <person name="Barry K."/>
            <person name="Schmutz J."/>
            <person name="Baker S.E."/>
            <person name="Ciuffetti L.M."/>
            <person name="Grigoriev I.V."/>
            <person name="Zhong S."/>
            <person name="Turgeon B.G."/>
        </authorList>
    </citation>
    <scope>NUCLEOTIDE SEQUENCE [LARGE SCALE GENOMIC DNA]</scope>
    <source>
        <strain evidence="1 2">FI3</strain>
    </source>
</reference>
<keyword evidence="2" id="KW-1185">Reference proteome</keyword>